<dbReference type="RefSeq" id="WP_317487544.1">
    <property type="nucleotide sequence ID" value="NZ_CP136051.1"/>
</dbReference>
<dbReference type="InterPro" id="IPR006015">
    <property type="entry name" value="Universal_stress_UspA"/>
</dbReference>
<keyword evidence="4" id="KW-1185">Reference proteome</keyword>
<protein>
    <submittedName>
        <fullName evidence="3">Universal stress protein</fullName>
    </submittedName>
</protein>
<dbReference type="SUPFAM" id="SSF52402">
    <property type="entry name" value="Adenine nucleotide alpha hydrolases-like"/>
    <property type="match status" value="2"/>
</dbReference>
<dbReference type="PANTHER" id="PTHR46268">
    <property type="entry name" value="STRESS RESPONSE PROTEIN NHAX"/>
    <property type="match status" value="1"/>
</dbReference>
<dbReference type="PANTHER" id="PTHR46268:SF6">
    <property type="entry name" value="UNIVERSAL STRESS PROTEIN UP12"/>
    <property type="match status" value="1"/>
</dbReference>
<gene>
    <name evidence="3" type="ORF">RT717_16805</name>
</gene>
<dbReference type="InterPro" id="IPR014729">
    <property type="entry name" value="Rossmann-like_a/b/a_fold"/>
</dbReference>
<dbReference type="EMBL" id="CP136051">
    <property type="protein sequence ID" value="WOK04743.1"/>
    <property type="molecule type" value="Genomic_DNA"/>
</dbReference>
<dbReference type="PRINTS" id="PR01438">
    <property type="entry name" value="UNVRSLSTRESS"/>
</dbReference>
<organism evidence="3 4">
    <name type="scientific">Imperialibacter roseus</name>
    <dbReference type="NCBI Taxonomy" id="1324217"/>
    <lineage>
        <taxon>Bacteria</taxon>
        <taxon>Pseudomonadati</taxon>
        <taxon>Bacteroidota</taxon>
        <taxon>Cytophagia</taxon>
        <taxon>Cytophagales</taxon>
        <taxon>Flammeovirgaceae</taxon>
        <taxon>Imperialibacter</taxon>
    </lineage>
</organism>
<evidence type="ECO:0000259" key="2">
    <source>
        <dbReference type="Pfam" id="PF00582"/>
    </source>
</evidence>
<reference evidence="3 4" key="1">
    <citation type="journal article" date="2023" name="Microbiol. Resour. Announc.">
        <title>Complete Genome Sequence of Imperialibacter roseus strain P4T.</title>
        <authorList>
            <person name="Tizabi D.R."/>
            <person name="Bachvaroff T."/>
            <person name="Hill R.T."/>
        </authorList>
    </citation>
    <scope>NUCLEOTIDE SEQUENCE [LARGE SCALE GENOMIC DNA]</scope>
    <source>
        <strain evidence="3 4">P4T</strain>
    </source>
</reference>
<evidence type="ECO:0000313" key="4">
    <source>
        <dbReference type="Proteomes" id="UP001302349"/>
    </source>
</evidence>
<name>A0ABZ0II81_9BACT</name>
<dbReference type="Gene3D" id="3.40.50.620">
    <property type="entry name" value="HUPs"/>
    <property type="match status" value="2"/>
</dbReference>
<dbReference type="InterPro" id="IPR006016">
    <property type="entry name" value="UspA"/>
</dbReference>
<accession>A0ABZ0II81</accession>
<evidence type="ECO:0000256" key="1">
    <source>
        <dbReference type="ARBA" id="ARBA00008791"/>
    </source>
</evidence>
<comment type="similarity">
    <text evidence="1">Belongs to the universal stress protein A family.</text>
</comment>
<proteinExistence type="inferred from homology"/>
<dbReference type="CDD" id="cd00293">
    <property type="entry name" value="USP-like"/>
    <property type="match status" value="2"/>
</dbReference>
<dbReference type="Pfam" id="PF00582">
    <property type="entry name" value="Usp"/>
    <property type="match status" value="2"/>
</dbReference>
<feature type="domain" description="UspA" evidence="2">
    <location>
        <begin position="146"/>
        <end position="272"/>
    </location>
</feature>
<dbReference type="Proteomes" id="UP001302349">
    <property type="component" value="Chromosome"/>
</dbReference>
<evidence type="ECO:0000313" key="3">
    <source>
        <dbReference type="EMBL" id="WOK04743.1"/>
    </source>
</evidence>
<feature type="domain" description="UspA" evidence="2">
    <location>
        <begin position="2"/>
        <end position="138"/>
    </location>
</feature>
<sequence length="277" mass="30070">MNTIIIATDYSPAANNALQYAANLASVVKADLVLFNSYHLSPHAANGLVSPTALEQMIDHNNSDLQKLANETARKYGLKVSWVSKASDTIGELSQFAADRNADLVVMGMETNLIEYELFGNTTTAAIKRLNCPVLVVPGDVPFKGIQKILYAYEHTCLDQDNHLDLMKEIARKFAAELQVFHVDTKAKAGAAVAVEDEMISAVDNLLEDVDHSYSVIGSSKIGEGIVKGVEAFQADLLVIVPHKTGFLESLLKGSNTRSMTLKTRVPLLVLPNANMN</sequence>